<dbReference type="GO" id="GO:0003677">
    <property type="term" value="F:DNA binding"/>
    <property type="evidence" value="ECO:0007669"/>
    <property type="project" value="UniProtKB-UniRule"/>
</dbReference>
<dbReference type="PANTHER" id="PTHR43788">
    <property type="entry name" value="DNA2/NAM7 HELICASE FAMILY MEMBER"/>
    <property type="match status" value="1"/>
</dbReference>
<dbReference type="PANTHER" id="PTHR43788:SF6">
    <property type="entry name" value="DNA HELICASE B"/>
    <property type="match status" value="1"/>
</dbReference>
<feature type="binding site" evidence="3">
    <location>
        <begin position="349"/>
        <end position="353"/>
    </location>
    <ligand>
        <name>ATP</name>
        <dbReference type="ChEBI" id="CHEBI:30616"/>
    </ligand>
</feature>
<dbReference type="HAMAP" id="MF_01488">
    <property type="entry name" value="RecD2"/>
    <property type="match status" value="1"/>
</dbReference>
<keyword evidence="3" id="KW-0378">Hydrolase</keyword>
<keyword evidence="1 3" id="KW-0547">Nucleotide-binding</keyword>
<dbReference type="SUPFAM" id="SSF52540">
    <property type="entry name" value="P-loop containing nucleoside triphosphate hydrolases"/>
    <property type="match status" value="2"/>
</dbReference>
<dbReference type="SUPFAM" id="SSF47781">
    <property type="entry name" value="RuvA domain 2-like"/>
    <property type="match status" value="1"/>
</dbReference>
<dbReference type="Pfam" id="PF14490">
    <property type="entry name" value="HHH_RecD2"/>
    <property type="match status" value="1"/>
</dbReference>
<dbReference type="EC" id="5.6.2.3" evidence="3"/>
<dbReference type="InterPro" id="IPR006345">
    <property type="entry name" value="RecD2"/>
</dbReference>
<feature type="domain" description="AAA+ ATPase" evidence="4">
    <location>
        <begin position="338"/>
        <end position="481"/>
    </location>
</feature>
<evidence type="ECO:0000313" key="5">
    <source>
        <dbReference type="EMBL" id="HIU56615.1"/>
    </source>
</evidence>
<dbReference type="AlphaFoldDB" id="A0A9D1SDY8"/>
<dbReference type="GO" id="GO:0009338">
    <property type="term" value="C:exodeoxyribonuclease V complex"/>
    <property type="evidence" value="ECO:0007669"/>
    <property type="project" value="TreeGrafter"/>
</dbReference>
<dbReference type="EMBL" id="DVNB01000024">
    <property type="protein sequence ID" value="HIU56615.1"/>
    <property type="molecule type" value="Genomic_DNA"/>
</dbReference>
<proteinExistence type="inferred from homology"/>
<dbReference type="GO" id="GO:0016787">
    <property type="term" value="F:hydrolase activity"/>
    <property type="evidence" value="ECO:0007669"/>
    <property type="project" value="UniProtKB-KW"/>
</dbReference>
<dbReference type="CDD" id="cd18809">
    <property type="entry name" value="SF1_C_RecD"/>
    <property type="match status" value="1"/>
</dbReference>
<dbReference type="CDD" id="cd17933">
    <property type="entry name" value="DEXSc_RecD-like"/>
    <property type="match status" value="1"/>
</dbReference>
<reference evidence="5" key="2">
    <citation type="journal article" date="2021" name="PeerJ">
        <title>Extensive microbial diversity within the chicken gut microbiome revealed by metagenomics and culture.</title>
        <authorList>
            <person name="Gilroy R."/>
            <person name="Ravi A."/>
            <person name="Getino M."/>
            <person name="Pursley I."/>
            <person name="Horton D.L."/>
            <person name="Alikhan N.F."/>
            <person name="Baker D."/>
            <person name="Gharbi K."/>
            <person name="Hall N."/>
            <person name="Watson M."/>
            <person name="Adriaenssens E.M."/>
            <person name="Foster-Nyarko E."/>
            <person name="Jarju S."/>
            <person name="Secka A."/>
            <person name="Antonio M."/>
            <person name="Oren A."/>
            <person name="Chaudhuri R.R."/>
            <person name="La Ragione R."/>
            <person name="Hildebrand F."/>
            <person name="Pallen M.J."/>
        </authorList>
    </citation>
    <scope>NUCLEOTIDE SEQUENCE</scope>
    <source>
        <strain evidence="5">USAMLcec3-3695</strain>
    </source>
</reference>
<dbReference type="Pfam" id="PF23139">
    <property type="entry name" value="OB_YrrC"/>
    <property type="match status" value="1"/>
</dbReference>
<keyword evidence="2 3" id="KW-0067">ATP-binding</keyword>
<dbReference type="InterPro" id="IPR055446">
    <property type="entry name" value="RecD2_N_OB"/>
</dbReference>
<accession>A0A9D1SDY8</accession>
<dbReference type="Pfam" id="PF13604">
    <property type="entry name" value="AAA_30"/>
    <property type="match status" value="1"/>
</dbReference>
<keyword evidence="3" id="KW-0238">DNA-binding</keyword>
<dbReference type="InterPro" id="IPR050534">
    <property type="entry name" value="Coronavir_polyprotein_1ab"/>
</dbReference>
<dbReference type="GO" id="GO:0043139">
    <property type="term" value="F:5'-3' DNA helicase activity"/>
    <property type="evidence" value="ECO:0007669"/>
    <property type="project" value="UniProtKB-UniRule"/>
</dbReference>
<keyword evidence="3 5" id="KW-0347">Helicase</keyword>
<evidence type="ECO:0000259" key="4">
    <source>
        <dbReference type="SMART" id="SM00382"/>
    </source>
</evidence>
<dbReference type="Pfam" id="PF13538">
    <property type="entry name" value="UvrD_C_2"/>
    <property type="match status" value="1"/>
</dbReference>
<dbReference type="InterPro" id="IPR003593">
    <property type="entry name" value="AAA+_ATPase"/>
</dbReference>
<comment type="catalytic activity">
    <reaction evidence="3">
        <text>ATP + H2O = ADP + phosphate + H(+)</text>
        <dbReference type="Rhea" id="RHEA:13065"/>
        <dbReference type="ChEBI" id="CHEBI:15377"/>
        <dbReference type="ChEBI" id="CHEBI:15378"/>
        <dbReference type="ChEBI" id="CHEBI:30616"/>
        <dbReference type="ChEBI" id="CHEBI:43474"/>
        <dbReference type="ChEBI" id="CHEBI:456216"/>
        <dbReference type="EC" id="5.6.2.3"/>
    </reaction>
</comment>
<dbReference type="SMART" id="SM00382">
    <property type="entry name" value="AAA"/>
    <property type="match status" value="1"/>
</dbReference>
<name>A0A9D1SDY8_9FIRM</name>
<dbReference type="Gene3D" id="2.30.30.940">
    <property type="match status" value="1"/>
</dbReference>
<dbReference type="Gene3D" id="3.40.50.300">
    <property type="entry name" value="P-loop containing nucleotide triphosphate hydrolases"/>
    <property type="match status" value="2"/>
</dbReference>
<dbReference type="InterPro" id="IPR027785">
    <property type="entry name" value="UvrD-like_helicase_C"/>
</dbReference>
<organism evidence="5 6">
    <name type="scientific">Candidatus Ornithomonoglobus merdipullorum</name>
    <dbReference type="NCBI Taxonomy" id="2840895"/>
    <lineage>
        <taxon>Bacteria</taxon>
        <taxon>Bacillati</taxon>
        <taxon>Bacillota</taxon>
        <taxon>Clostridia</taxon>
        <taxon>Candidatus Ornithomonoglobus</taxon>
    </lineage>
</organism>
<dbReference type="Proteomes" id="UP000824109">
    <property type="component" value="Unassembled WGS sequence"/>
</dbReference>
<comment type="similarity">
    <text evidence="3">Belongs to the RecD family. RecD2 subfamily.</text>
</comment>
<evidence type="ECO:0000256" key="2">
    <source>
        <dbReference type="ARBA" id="ARBA00022840"/>
    </source>
</evidence>
<dbReference type="InterPro" id="IPR010994">
    <property type="entry name" value="RuvA_2-like"/>
</dbReference>
<evidence type="ECO:0000313" key="6">
    <source>
        <dbReference type="Proteomes" id="UP000824109"/>
    </source>
</evidence>
<evidence type="ECO:0000256" key="1">
    <source>
        <dbReference type="ARBA" id="ARBA00022741"/>
    </source>
</evidence>
<dbReference type="GO" id="GO:0006310">
    <property type="term" value="P:DNA recombination"/>
    <property type="evidence" value="ECO:0007669"/>
    <property type="project" value="InterPro"/>
</dbReference>
<dbReference type="Pfam" id="PF18335">
    <property type="entry name" value="SH3_13"/>
    <property type="match status" value="1"/>
</dbReference>
<keyword evidence="3" id="KW-0413">Isomerase</keyword>
<evidence type="ECO:0000256" key="3">
    <source>
        <dbReference type="HAMAP-Rule" id="MF_01488"/>
    </source>
</evidence>
<gene>
    <name evidence="3" type="primary">recD2</name>
    <name evidence="5" type="ORF">IAA61_02225</name>
</gene>
<dbReference type="Pfam" id="PF14520">
    <property type="entry name" value="HHH_5"/>
    <property type="match status" value="1"/>
</dbReference>
<comment type="function">
    <text evidence="3">DNA-dependent ATPase and ATP-dependent 5'-3' DNA helicase. Has no activity on blunt DNA or DNA with 3'-overhangs, requires at least 10 bases of 5'-ssDNA for helicase activity.</text>
</comment>
<dbReference type="InterPro" id="IPR029493">
    <property type="entry name" value="RecD2-like_HHH"/>
</dbReference>
<reference evidence="5" key="1">
    <citation type="submission" date="2020-10" db="EMBL/GenBank/DDBJ databases">
        <authorList>
            <person name="Gilroy R."/>
        </authorList>
    </citation>
    <scope>NUCLEOTIDE SEQUENCE</scope>
    <source>
        <strain evidence="5">USAMLcec3-3695</strain>
    </source>
</reference>
<dbReference type="GO" id="GO:0017116">
    <property type="term" value="F:single-stranded DNA helicase activity"/>
    <property type="evidence" value="ECO:0007669"/>
    <property type="project" value="TreeGrafter"/>
</dbReference>
<dbReference type="GO" id="GO:0005524">
    <property type="term" value="F:ATP binding"/>
    <property type="evidence" value="ECO:0007669"/>
    <property type="project" value="UniProtKB-UniRule"/>
</dbReference>
<protein>
    <recommendedName>
        <fullName evidence="3">ATP-dependent RecD2 DNA helicase</fullName>
        <ecNumber evidence="3">5.6.2.3</ecNumber>
    </recommendedName>
    <alternativeName>
        <fullName evidence="3">DNA 5'-3' helicase subunit RecD2</fullName>
    </alternativeName>
</protein>
<dbReference type="Gene3D" id="1.10.10.2220">
    <property type="match status" value="1"/>
</dbReference>
<comment type="caution">
    <text evidence="5">The sequence shown here is derived from an EMBL/GenBank/DDBJ whole genome shotgun (WGS) entry which is preliminary data.</text>
</comment>
<dbReference type="InterPro" id="IPR041451">
    <property type="entry name" value="RecD2_SH13"/>
</dbReference>
<dbReference type="NCBIfam" id="TIGR01448">
    <property type="entry name" value="recD_rel"/>
    <property type="match status" value="1"/>
</dbReference>
<dbReference type="Gene3D" id="1.10.150.20">
    <property type="entry name" value="5' to 3' exonuclease, C-terminal subdomain"/>
    <property type="match status" value="1"/>
</dbReference>
<sequence length="756" mass="84353">MEMITITGVIENIIYCNDDNGYVICEVDSKEEGQFYAVGYMPSLSEGERAELTGSWVTHPEYGEQFKVELYKTVMPSDEESIVKYLSSGVIKGVREATAKKLYAEFGKDVFDVMMTEPQRLAKIKGISADRANMICKSFCEQRAVQSIIMFLQQYNISPNLAVKINKIFGADAVERIKQNPYSLADSVEGISFRTADMIGYNLGHPKNSPMRIRSGLIYFMKEAAYASGHTYLPKEMLIDHAVYELSVSEEEVESAAAALIADRILFTDRIDNTDVYYLYGYYHDEKYIASRMVKMTRAEHKYAMTEERAESEIDSFETEHGIVLAAEQRNAVVTALSGGCMVLTGGPGTGKTTTINTIIELLEKLKLTIALTAPTGRAAKRMTQITGREAKTIHRLLGAQEAGRGSVFTHDEDDPLKADVIILDEASMVDTQLMASFLKAVKPGGRVIFSGDSDQLPSVGPGNVLHDMIGSGTIPVIRLTQIFRQSEESLIIMNAHRINKGVMPELRDHTKDFFFMRRQDPVSSVNTVLELYQKRLPGTYGIDPAADIQILTPMKKGMTGTAELNRRLQAGVNPPANTKREYSYGKTVFREGDKVMQTRNNYDMPYTTEDGKKGTGIYNGDMGTVHAIYQDDKYMLITFDDDKTVEYPFTNLDELDLAYAITVHKSQGSEFPFVIMPVCSYIPMLMSRNLLYTAITRAKHMVILVGSEKTVMNMTANNSYNKRFTGLEERLRKADAVADAAEKAEALESGKEGML</sequence>
<dbReference type="InterPro" id="IPR027417">
    <property type="entry name" value="P-loop_NTPase"/>
</dbReference>